<protein>
    <submittedName>
        <fullName evidence="2">Uncharacterized protein</fullName>
    </submittedName>
</protein>
<feature type="transmembrane region" description="Helical" evidence="1">
    <location>
        <begin position="32"/>
        <end position="54"/>
    </location>
</feature>
<feature type="transmembrane region" description="Helical" evidence="1">
    <location>
        <begin position="74"/>
        <end position="91"/>
    </location>
</feature>
<keyword evidence="3" id="KW-1185">Reference proteome</keyword>
<dbReference type="EMBL" id="PDWN01000001">
    <property type="protein sequence ID" value="KAF1697545.1"/>
    <property type="molecule type" value="Genomic_DNA"/>
</dbReference>
<gene>
    <name evidence="2" type="ORF">CSC65_01385</name>
</gene>
<reference evidence="2 3" key="1">
    <citation type="submission" date="2017-10" db="EMBL/GenBank/DDBJ databases">
        <title>Whole genome sequencing of members of genus Pseudoxanthomonas.</title>
        <authorList>
            <person name="Kumar S."/>
            <person name="Bansal K."/>
            <person name="Kaur A."/>
            <person name="Patil P."/>
            <person name="Sharma S."/>
            <person name="Patil P.B."/>
        </authorList>
    </citation>
    <scope>NUCLEOTIDE SEQUENCE [LARGE SCALE GENOMIC DNA]</scope>
    <source>
        <strain evidence="2 3">DSM 17801</strain>
    </source>
</reference>
<feature type="transmembrane region" description="Helical" evidence="1">
    <location>
        <begin position="6"/>
        <end position="25"/>
    </location>
</feature>
<keyword evidence="1" id="KW-1133">Transmembrane helix</keyword>
<name>A0ABQ6ZBX7_9GAMM</name>
<dbReference type="Proteomes" id="UP000788419">
    <property type="component" value="Unassembled WGS sequence"/>
</dbReference>
<evidence type="ECO:0000256" key="1">
    <source>
        <dbReference type="SAM" id="Phobius"/>
    </source>
</evidence>
<keyword evidence="1" id="KW-0472">Membrane</keyword>
<organism evidence="2 3">
    <name type="scientific">Pseudoxanthomonas daejeonensis</name>
    <dbReference type="NCBI Taxonomy" id="266062"/>
    <lineage>
        <taxon>Bacteria</taxon>
        <taxon>Pseudomonadati</taxon>
        <taxon>Pseudomonadota</taxon>
        <taxon>Gammaproteobacteria</taxon>
        <taxon>Lysobacterales</taxon>
        <taxon>Lysobacteraceae</taxon>
        <taxon>Pseudoxanthomonas</taxon>
    </lineage>
</organism>
<proteinExistence type="predicted"/>
<sequence>MKITPTPVTAALAGVFAGVVMPLLWPRLGDDTLNWIFAFLLVIALPAHALVVGFNTPRESAARDGLDTALLKRVAAWLVAALATVALTKALPL</sequence>
<keyword evidence="1" id="KW-0812">Transmembrane</keyword>
<dbReference type="RefSeq" id="WP_162408169.1">
    <property type="nucleotide sequence ID" value="NZ_CP093331.1"/>
</dbReference>
<evidence type="ECO:0000313" key="2">
    <source>
        <dbReference type="EMBL" id="KAF1697545.1"/>
    </source>
</evidence>
<evidence type="ECO:0000313" key="3">
    <source>
        <dbReference type="Proteomes" id="UP000788419"/>
    </source>
</evidence>
<comment type="caution">
    <text evidence="2">The sequence shown here is derived from an EMBL/GenBank/DDBJ whole genome shotgun (WGS) entry which is preliminary data.</text>
</comment>
<accession>A0ABQ6ZBX7</accession>